<evidence type="ECO:0000313" key="3">
    <source>
        <dbReference type="Proteomes" id="UP001293254"/>
    </source>
</evidence>
<reference evidence="2" key="2">
    <citation type="journal article" date="2024" name="Plant">
        <title>Genomic evolution and insights into agronomic trait innovations of Sesamum species.</title>
        <authorList>
            <person name="Miao H."/>
            <person name="Wang L."/>
            <person name="Qu L."/>
            <person name="Liu H."/>
            <person name="Sun Y."/>
            <person name="Le M."/>
            <person name="Wang Q."/>
            <person name="Wei S."/>
            <person name="Zheng Y."/>
            <person name="Lin W."/>
            <person name="Duan Y."/>
            <person name="Cao H."/>
            <person name="Xiong S."/>
            <person name="Wang X."/>
            <person name="Wei L."/>
            <person name="Li C."/>
            <person name="Ma Q."/>
            <person name="Ju M."/>
            <person name="Zhao R."/>
            <person name="Li G."/>
            <person name="Mu C."/>
            <person name="Tian Q."/>
            <person name="Mei H."/>
            <person name="Zhang T."/>
            <person name="Gao T."/>
            <person name="Zhang H."/>
        </authorList>
    </citation>
    <scope>NUCLEOTIDE SEQUENCE</scope>
    <source>
        <strain evidence="2">3651</strain>
    </source>
</reference>
<accession>A0AAE1XZ86</accession>
<dbReference type="EMBL" id="JACGWO010000008">
    <property type="protein sequence ID" value="KAK4420357.1"/>
    <property type="molecule type" value="Genomic_DNA"/>
</dbReference>
<evidence type="ECO:0000313" key="2">
    <source>
        <dbReference type="EMBL" id="KAK4420357.1"/>
    </source>
</evidence>
<dbReference type="AlphaFoldDB" id="A0AAE1XZ86"/>
<comment type="caution">
    <text evidence="2">The sequence shown here is derived from an EMBL/GenBank/DDBJ whole genome shotgun (WGS) entry which is preliminary data.</text>
</comment>
<dbReference type="Proteomes" id="UP001293254">
    <property type="component" value="Unassembled WGS sequence"/>
</dbReference>
<protein>
    <submittedName>
        <fullName evidence="2">Uncharacterized protein</fullName>
    </submittedName>
</protein>
<feature type="region of interest" description="Disordered" evidence="1">
    <location>
        <begin position="102"/>
        <end position="148"/>
    </location>
</feature>
<feature type="compositionally biased region" description="Acidic residues" evidence="1">
    <location>
        <begin position="114"/>
        <end position="125"/>
    </location>
</feature>
<evidence type="ECO:0000256" key="1">
    <source>
        <dbReference type="SAM" id="MobiDB-lite"/>
    </source>
</evidence>
<reference evidence="2" key="1">
    <citation type="submission" date="2020-06" db="EMBL/GenBank/DDBJ databases">
        <authorList>
            <person name="Li T."/>
            <person name="Hu X."/>
            <person name="Zhang T."/>
            <person name="Song X."/>
            <person name="Zhang H."/>
            <person name="Dai N."/>
            <person name="Sheng W."/>
            <person name="Hou X."/>
            <person name="Wei L."/>
        </authorList>
    </citation>
    <scope>NUCLEOTIDE SEQUENCE</scope>
    <source>
        <strain evidence="2">3651</strain>
        <tissue evidence="2">Leaf</tissue>
    </source>
</reference>
<name>A0AAE1XZ86_9LAMI</name>
<gene>
    <name evidence="2" type="ORF">Salat_1986000</name>
</gene>
<proteinExistence type="predicted"/>
<keyword evidence="3" id="KW-1185">Reference proteome</keyword>
<sequence>MAASSASRTASKLLNLRNPALQALLRPSSASSSSSSAAAMHLFQHTAASTTVPDTRMLNLFHLESTREDSLKHSPNARNLHLQECKFPLNWLTPIASSAPQIEAARRGSLSSDVSEDYDSFDDDNMPLPDDPDFFHVDSDDNDDDDAWDEDPDFLWVIALLQIS</sequence>
<organism evidence="2 3">
    <name type="scientific">Sesamum alatum</name>
    <dbReference type="NCBI Taxonomy" id="300844"/>
    <lineage>
        <taxon>Eukaryota</taxon>
        <taxon>Viridiplantae</taxon>
        <taxon>Streptophyta</taxon>
        <taxon>Embryophyta</taxon>
        <taxon>Tracheophyta</taxon>
        <taxon>Spermatophyta</taxon>
        <taxon>Magnoliopsida</taxon>
        <taxon>eudicotyledons</taxon>
        <taxon>Gunneridae</taxon>
        <taxon>Pentapetalae</taxon>
        <taxon>asterids</taxon>
        <taxon>lamiids</taxon>
        <taxon>Lamiales</taxon>
        <taxon>Pedaliaceae</taxon>
        <taxon>Sesamum</taxon>
    </lineage>
</organism>